<dbReference type="OrthoDB" id="4857019at2759"/>
<reference evidence="3 4" key="1">
    <citation type="journal article" date="2019" name="PLoS ONE">
        <title>Comparative genome analysis indicates high evolutionary potential of pathogenicity genes in Colletotrichum tanaceti.</title>
        <authorList>
            <person name="Lelwala R.V."/>
            <person name="Korhonen P.K."/>
            <person name="Young N.D."/>
            <person name="Scott J.B."/>
            <person name="Ades P.A."/>
            <person name="Gasser R.B."/>
            <person name="Taylor P.W.J."/>
        </authorList>
    </citation>
    <scope>NUCLEOTIDE SEQUENCE [LARGE SCALE GENOMIC DNA]</scope>
    <source>
        <strain evidence="3">BRIP57314</strain>
    </source>
</reference>
<name>A0A4U6XJZ9_9PEZI</name>
<keyword evidence="4" id="KW-1185">Reference proteome</keyword>
<evidence type="ECO:0000256" key="1">
    <source>
        <dbReference type="SAM" id="Coils"/>
    </source>
</evidence>
<protein>
    <recommendedName>
        <fullName evidence="5">HTH CENPB-type domain-containing protein</fullName>
    </recommendedName>
</protein>
<keyword evidence="1" id="KW-0175">Coiled coil</keyword>
<accession>A0A4U6XJZ9</accession>
<evidence type="ECO:0000313" key="3">
    <source>
        <dbReference type="EMBL" id="TKW54537.1"/>
    </source>
</evidence>
<feature type="compositionally biased region" description="Basic and acidic residues" evidence="2">
    <location>
        <begin position="1"/>
        <end position="10"/>
    </location>
</feature>
<proteinExistence type="predicted"/>
<sequence length="91" mass="10303">MAQRILKDGGDSQPLGRKWMEGFSRRNPAVKTLRTKKTTGSNRIKHVTEDMNVTVAENSKRIQSLEARLQRMKKQKKGKVAVDPDARLATI</sequence>
<evidence type="ECO:0008006" key="5">
    <source>
        <dbReference type="Google" id="ProtNLM"/>
    </source>
</evidence>
<feature type="region of interest" description="Disordered" evidence="2">
    <location>
        <begin position="1"/>
        <end position="24"/>
    </location>
</feature>
<gene>
    <name evidence="3" type="ORF">CTA1_2272</name>
</gene>
<organism evidence="3 4">
    <name type="scientific">Colletotrichum tanaceti</name>
    <dbReference type="NCBI Taxonomy" id="1306861"/>
    <lineage>
        <taxon>Eukaryota</taxon>
        <taxon>Fungi</taxon>
        <taxon>Dikarya</taxon>
        <taxon>Ascomycota</taxon>
        <taxon>Pezizomycotina</taxon>
        <taxon>Sordariomycetes</taxon>
        <taxon>Hypocreomycetidae</taxon>
        <taxon>Glomerellales</taxon>
        <taxon>Glomerellaceae</taxon>
        <taxon>Colletotrichum</taxon>
        <taxon>Colletotrichum destructivum species complex</taxon>
    </lineage>
</organism>
<evidence type="ECO:0000256" key="2">
    <source>
        <dbReference type="SAM" id="MobiDB-lite"/>
    </source>
</evidence>
<comment type="caution">
    <text evidence="3">The sequence shown here is derived from an EMBL/GenBank/DDBJ whole genome shotgun (WGS) entry which is preliminary data.</text>
</comment>
<dbReference type="EMBL" id="PJEX01000131">
    <property type="protein sequence ID" value="TKW54537.1"/>
    <property type="molecule type" value="Genomic_DNA"/>
</dbReference>
<dbReference type="Proteomes" id="UP000310108">
    <property type="component" value="Unassembled WGS sequence"/>
</dbReference>
<evidence type="ECO:0000313" key="4">
    <source>
        <dbReference type="Proteomes" id="UP000310108"/>
    </source>
</evidence>
<feature type="coiled-coil region" evidence="1">
    <location>
        <begin position="55"/>
        <end position="82"/>
    </location>
</feature>
<dbReference type="AlphaFoldDB" id="A0A4U6XJZ9"/>